<name>A0A1I6YG44_9HYPH</name>
<protein>
    <recommendedName>
        <fullName evidence="3">Nucleotidyltransferase</fullName>
    </recommendedName>
</protein>
<dbReference type="PANTHER" id="PTHR34817:SF2">
    <property type="entry name" value="NUCLEOTIDYLTRANSFERASE"/>
    <property type="match status" value="1"/>
</dbReference>
<dbReference type="InterPro" id="IPR018775">
    <property type="entry name" value="RlaP"/>
</dbReference>
<sequence length="278" mass="32315">MTTLTPFKPSISESMRARITEQLHLIESKHDVTILFAIESGSRAWGFPSPDSDYDVRFVYMHKLDWYLSLETGRDVIELPIDDELDISGWEVRKALNLMLRSNPVLLEWLHSPIKYIWREQLADPLRGLAEDAASQTPCIHHYLNLGVRYWEKANATEQRMNLKRFFYSLRPALALLWFKQNPDRTPPMNVQELAAGLSVSSEVLAEMEDLIRAKTQLKEKQHLEALPNIAQLKALMLNTFDWAQSTDKPRHVPMTTARAEEFFREIIKQSDRVRVEI</sequence>
<dbReference type="AlphaFoldDB" id="A0A1I6YG44"/>
<accession>A0A1I6YG44</accession>
<proteinExistence type="predicted"/>
<reference evidence="2" key="1">
    <citation type="submission" date="2016-10" db="EMBL/GenBank/DDBJ databases">
        <authorList>
            <person name="Varghese N."/>
            <person name="Submissions S."/>
        </authorList>
    </citation>
    <scope>NUCLEOTIDE SEQUENCE [LARGE SCALE GENOMIC DNA]</scope>
    <source>
        <strain evidence="2">DSM 17465</strain>
    </source>
</reference>
<dbReference type="PANTHER" id="PTHR34817">
    <property type="entry name" value="NUCLEOTIDYLTRANSFERASE"/>
    <property type="match status" value="1"/>
</dbReference>
<evidence type="ECO:0000313" key="2">
    <source>
        <dbReference type="Proteomes" id="UP000183371"/>
    </source>
</evidence>
<dbReference type="EMBL" id="FPBD01000001">
    <property type="protein sequence ID" value="SFT49509.1"/>
    <property type="molecule type" value="Genomic_DNA"/>
</dbReference>
<dbReference type="Pfam" id="PF10127">
    <property type="entry name" value="RlaP"/>
    <property type="match status" value="1"/>
</dbReference>
<evidence type="ECO:0008006" key="3">
    <source>
        <dbReference type="Google" id="ProtNLM"/>
    </source>
</evidence>
<keyword evidence="2" id="KW-1185">Reference proteome</keyword>
<dbReference type="RefSeq" id="WP_083416546.1">
    <property type="nucleotide sequence ID" value="NZ_FPBD01000001.1"/>
</dbReference>
<gene>
    <name evidence="1" type="ORF">SAMN05444141_101854</name>
</gene>
<dbReference type="Proteomes" id="UP000183371">
    <property type="component" value="Unassembled WGS sequence"/>
</dbReference>
<evidence type="ECO:0000313" key="1">
    <source>
        <dbReference type="EMBL" id="SFT49509.1"/>
    </source>
</evidence>
<organism evidence="1 2">
    <name type="scientific">Pseudovibrio denitrificans</name>
    <dbReference type="NCBI Taxonomy" id="258256"/>
    <lineage>
        <taxon>Bacteria</taxon>
        <taxon>Pseudomonadati</taxon>
        <taxon>Pseudomonadota</taxon>
        <taxon>Alphaproteobacteria</taxon>
        <taxon>Hyphomicrobiales</taxon>
        <taxon>Stappiaceae</taxon>
        <taxon>Pseudovibrio</taxon>
    </lineage>
</organism>